<sequence length="129" mass="13657">MRQTVQQLLAEAKSRIREITADELRALQARGVPVVDVREPAEYAAGRIPGASNIPRGVLEFEIDGHPAVNCARDPALAHRDQPIVVYCRSGGRSALAAEALQRLGFAEPLSLAGGYLAWTEGGGAVEGA</sequence>
<proteinExistence type="predicted"/>
<dbReference type="RefSeq" id="WP_034214622.1">
    <property type="nucleotide sequence ID" value="NZ_AVCK01000055.1"/>
</dbReference>
<dbReference type="EMBL" id="AVCK01000055">
    <property type="protein sequence ID" value="KFN42007.1"/>
    <property type="molecule type" value="Genomic_DNA"/>
</dbReference>
<comment type="caution">
    <text evidence="2">The sequence shown here is derived from an EMBL/GenBank/DDBJ whole genome shotgun (WGS) entry which is preliminary data.</text>
</comment>
<accession>A0A091AS92</accession>
<dbReference type="GO" id="GO:0004792">
    <property type="term" value="F:thiosulfate-cyanide sulfurtransferase activity"/>
    <property type="evidence" value="ECO:0007669"/>
    <property type="project" value="TreeGrafter"/>
</dbReference>
<reference evidence="2 3" key="1">
    <citation type="submission" date="2013-09" db="EMBL/GenBank/DDBJ databases">
        <title>Genome sequencing of Arenimonas metalli.</title>
        <authorList>
            <person name="Chen F."/>
            <person name="Wang G."/>
        </authorList>
    </citation>
    <scope>NUCLEOTIDE SEQUENCE [LARGE SCALE GENOMIC DNA]</scope>
    <source>
        <strain evidence="2 3">CF5-1</strain>
    </source>
</reference>
<dbReference type="PATRIC" id="fig|1384056.3.peg.2393"/>
<name>A0A091AS92_9GAMM</name>
<dbReference type="AlphaFoldDB" id="A0A091AS92"/>
<protein>
    <recommendedName>
        <fullName evidence="1">Rhodanese domain-containing protein</fullName>
    </recommendedName>
</protein>
<evidence type="ECO:0000313" key="2">
    <source>
        <dbReference type="EMBL" id="KFN42007.1"/>
    </source>
</evidence>
<keyword evidence="3" id="KW-1185">Reference proteome</keyword>
<dbReference type="Pfam" id="PF00581">
    <property type="entry name" value="Rhodanese"/>
    <property type="match status" value="1"/>
</dbReference>
<dbReference type="SUPFAM" id="SSF52821">
    <property type="entry name" value="Rhodanese/Cell cycle control phosphatase"/>
    <property type="match status" value="1"/>
</dbReference>
<dbReference type="InterPro" id="IPR001763">
    <property type="entry name" value="Rhodanese-like_dom"/>
</dbReference>
<dbReference type="PANTHER" id="PTHR44086">
    <property type="entry name" value="THIOSULFATE SULFURTRANSFERASE RDL2, MITOCHONDRIAL-RELATED"/>
    <property type="match status" value="1"/>
</dbReference>
<dbReference type="PROSITE" id="PS50206">
    <property type="entry name" value="RHODANESE_3"/>
    <property type="match status" value="1"/>
</dbReference>
<feature type="domain" description="Rhodanese" evidence="1">
    <location>
        <begin position="28"/>
        <end position="128"/>
    </location>
</feature>
<dbReference type="CDD" id="cd00158">
    <property type="entry name" value="RHOD"/>
    <property type="match status" value="1"/>
</dbReference>
<dbReference type="STRING" id="1384056.N787_04365"/>
<dbReference type="Gene3D" id="3.40.250.10">
    <property type="entry name" value="Rhodanese-like domain"/>
    <property type="match status" value="1"/>
</dbReference>
<organism evidence="2 3">
    <name type="scientific">Arenimonas metalli CF5-1</name>
    <dbReference type="NCBI Taxonomy" id="1384056"/>
    <lineage>
        <taxon>Bacteria</taxon>
        <taxon>Pseudomonadati</taxon>
        <taxon>Pseudomonadota</taxon>
        <taxon>Gammaproteobacteria</taxon>
        <taxon>Lysobacterales</taxon>
        <taxon>Lysobacteraceae</taxon>
        <taxon>Arenimonas</taxon>
    </lineage>
</organism>
<dbReference type="SMART" id="SM00450">
    <property type="entry name" value="RHOD"/>
    <property type="match status" value="1"/>
</dbReference>
<gene>
    <name evidence="2" type="ORF">N787_04365</name>
</gene>
<dbReference type="eggNOG" id="COG0607">
    <property type="taxonomic scope" value="Bacteria"/>
</dbReference>
<dbReference type="OrthoDB" id="9814704at2"/>
<evidence type="ECO:0000313" key="3">
    <source>
        <dbReference type="Proteomes" id="UP000029393"/>
    </source>
</evidence>
<dbReference type="InterPro" id="IPR036873">
    <property type="entry name" value="Rhodanese-like_dom_sf"/>
</dbReference>
<evidence type="ECO:0000259" key="1">
    <source>
        <dbReference type="PROSITE" id="PS50206"/>
    </source>
</evidence>
<dbReference type="Proteomes" id="UP000029393">
    <property type="component" value="Unassembled WGS sequence"/>
</dbReference>
<dbReference type="PANTHER" id="PTHR44086:SF13">
    <property type="entry name" value="THIOSULFATE SULFURTRANSFERASE PSPE"/>
    <property type="match status" value="1"/>
</dbReference>